<keyword evidence="4 15" id="KW-0813">Transport</keyword>
<dbReference type="AlphaFoldDB" id="A0A933SBJ5"/>
<reference evidence="17" key="1">
    <citation type="submission" date="2020-07" db="EMBL/GenBank/DDBJ databases">
        <title>Huge and variable diversity of episymbiotic CPR bacteria and DPANN archaea in groundwater ecosystems.</title>
        <authorList>
            <person name="He C.Y."/>
            <person name="Keren R."/>
            <person name="Whittaker M."/>
            <person name="Farag I.F."/>
            <person name="Doudna J."/>
            <person name="Cate J.H.D."/>
            <person name="Banfield J.F."/>
        </authorList>
    </citation>
    <scope>NUCLEOTIDE SEQUENCE</scope>
    <source>
        <strain evidence="17">NC_groundwater_1813_Pr3_B-0.1um_71_17</strain>
    </source>
</reference>
<evidence type="ECO:0000313" key="17">
    <source>
        <dbReference type="EMBL" id="MBI5169471.1"/>
    </source>
</evidence>
<keyword evidence="8" id="KW-0809">Transit peptide</keyword>
<keyword evidence="13 15" id="KW-0830">Ubiquinone</keyword>
<evidence type="ECO:0000256" key="9">
    <source>
        <dbReference type="ARBA" id="ARBA00022982"/>
    </source>
</evidence>
<evidence type="ECO:0000256" key="12">
    <source>
        <dbReference type="ARBA" id="ARBA00023014"/>
    </source>
</evidence>
<gene>
    <name evidence="17" type="ORF">HZA61_08290</name>
</gene>
<dbReference type="InterPro" id="IPR040156">
    <property type="entry name" value="ETF-QO"/>
</dbReference>
<evidence type="ECO:0000256" key="11">
    <source>
        <dbReference type="ARBA" id="ARBA00023004"/>
    </source>
</evidence>
<dbReference type="SUPFAM" id="SSF51905">
    <property type="entry name" value="FAD/NAD(P)-binding domain"/>
    <property type="match status" value="1"/>
</dbReference>
<feature type="domain" description="4Fe-4S ferredoxin-type" evidence="16">
    <location>
        <begin position="522"/>
        <end position="551"/>
    </location>
</feature>
<dbReference type="EMBL" id="JACRIW010000055">
    <property type="protein sequence ID" value="MBI5169471.1"/>
    <property type="molecule type" value="Genomic_DNA"/>
</dbReference>
<dbReference type="InterPro" id="IPR007859">
    <property type="entry name" value="ETF-QO/FixX_C"/>
</dbReference>
<dbReference type="Gene3D" id="3.30.70.20">
    <property type="match status" value="1"/>
</dbReference>
<name>A0A933SBJ5_UNCEI</name>
<evidence type="ECO:0000256" key="7">
    <source>
        <dbReference type="ARBA" id="ARBA00022827"/>
    </source>
</evidence>
<evidence type="ECO:0000256" key="4">
    <source>
        <dbReference type="ARBA" id="ARBA00022448"/>
    </source>
</evidence>
<keyword evidence="5 15" id="KW-0285">Flavoprotein</keyword>
<evidence type="ECO:0000256" key="8">
    <source>
        <dbReference type="ARBA" id="ARBA00022946"/>
    </source>
</evidence>
<dbReference type="Pfam" id="PF21162">
    <property type="entry name" value="ETFQO_UQ-bd"/>
    <property type="match status" value="1"/>
</dbReference>
<evidence type="ECO:0000256" key="6">
    <source>
        <dbReference type="ARBA" id="ARBA00022723"/>
    </source>
</evidence>
<dbReference type="SUPFAM" id="SSF54862">
    <property type="entry name" value="4Fe-4S ferredoxins"/>
    <property type="match status" value="1"/>
</dbReference>
<dbReference type="PANTHER" id="PTHR10617">
    <property type="entry name" value="ELECTRON TRANSFER FLAVOPROTEIN-UBIQUINONE OXIDOREDUCTASE"/>
    <property type="match status" value="1"/>
</dbReference>
<proteinExistence type="predicted"/>
<accession>A0A933SBJ5</accession>
<dbReference type="PROSITE" id="PS51379">
    <property type="entry name" value="4FE4S_FER_2"/>
    <property type="match status" value="1"/>
</dbReference>
<evidence type="ECO:0000256" key="14">
    <source>
        <dbReference type="ARBA" id="ARBA00023136"/>
    </source>
</evidence>
<dbReference type="GO" id="GO:0016020">
    <property type="term" value="C:membrane"/>
    <property type="evidence" value="ECO:0007669"/>
    <property type="project" value="UniProtKB-SubCell"/>
</dbReference>
<sequence length="562" mass="60184">MEREVLEFDVQFVGAGPAGLAGAIHLANLIEKHNEAIAAGGPGEAIGETNIAVLEKSAEVGAHGFSGAVMDPRGMRELMPDFVEKGCPLAAEVTGDDVYILSENGQFKLPFLPPVLHNHGSYIVSLGDLTRWMAGIAEEKGVLIATETPAQTPLLENGRLLGVRTGDKGVNKSGERKGTYMMGADALAKATVLCEGPRGTITKQLESALGLTKNSDPQNYATGVKELWEVPAGQAKKGAVIHTMNWPLKSDTFGGGFIYGLSDTLWAVGFATGLDASDPTSDPHGNLQRFKTHPLVRKLLEGGKPIAYGAKAIPEGGWYAMPKLSADGMLLAGDAGGFLNGGRLKGIHLAIKSGMLAAETLFECLEASDFSAAKLATYETRVAQSWAAEELKSMRNFHQAFDGGLWQALPRTGFQMYMGGRDPFGDHLKGHAPHTKVRKLRDVHPGGKPEPMKFDGKLTFDKLADVYLSGTMHEEDQPVHLVVADTSVCATKCREEYGNPCQHFCPAAVYEMVPDESKPGALQLRINASNCVHCKTCDIADPYQIITWTTPEGGGGPNYKQL</sequence>
<keyword evidence="11 15" id="KW-0408">Iron</keyword>
<dbReference type="InterPro" id="IPR049398">
    <property type="entry name" value="ETF-QO/FixC_UQ-bd"/>
</dbReference>
<evidence type="ECO:0000256" key="5">
    <source>
        <dbReference type="ARBA" id="ARBA00022630"/>
    </source>
</evidence>
<dbReference type="GO" id="GO:0051539">
    <property type="term" value="F:4 iron, 4 sulfur cluster binding"/>
    <property type="evidence" value="ECO:0007669"/>
    <property type="project" value="UniProtKB-UniRule"/>
</dbReference>
<keyword evidence="6 15" id="KW-0479">Metal-binding</keyword>
<comment type="subcellular location">
    <subcellularLocation>
        <location evidence="3">Membrane</location>
    </subcellularLocation>
</comment>
<dbReference type="EC" id="1.5.5.1" evidence="15"/>
<evidence type="ECO:0000313" key="18">
    <source>
        <dbReference type="Proteomes" id="UP000696931"/>
    </source>
</evidence>
<dbReference type="FunFam" id="3.30.70.20:FF:000015">
    <property type="entry name" value="Electron transfer flavoprotein-ubiquinone oxidoreductase"/>
    <property type="match status" value="1"/>
</dbReference>
<dbReference type="Gene3D" id="3.50.50.60">
    <property type="entry name" value="FAD/NAD(P)-binding domain"/>
    <property type="match status" value="1"/>
</dbReference>
<evidence type="ECO:0000256" key="3">
    <source>
        <dbReference type="ARBA" id="ARBA00004370"/>
    </source>
</evidence>
<keyword evidence="14" id="KW-0472">Membrane</keyword>
<comment type="function">
    <text evidence="2 15">Accepts electrons from ETF and reduces ubiquinone.</text>
</comment>
<keyword evidence="12 15" id="KW-0411">Iron-sulfur</keyword>
<dbReference type="PANTHER" id="PTHR10617:SF107">
    <property type="entry name" value="ELECTRON TRANSFER FLAVOPROTEIN-UBIQUINONE OXIDOREDUCTASE, MITOCHONDRIAL"/>
    <property type="match status" value="1"/>
</dbReference>
<evidence type="ECO:0000256" key="2">
    <source>
        <dbReference type="ARBA" id="ARBA00002819"/>
    </source>
</evidence>
<comment type="catalytic activity">
    <reaction evidence="15">
        <text>a ubiquinone + reduced [electron-transfer flavoprotein] = a ubiquinol + oxidized [electron-transfer flavoprotein] + H(+)</text>
        <dbReference type="Rhea" id="RHEA:24052"/>
        <dbReference type="Rhea" id="RHEA-COMP:9565"/>
        <dbReference type="Rhea" id="RHEA-COMP:9566"/>
        <dbReference type="Rhea" id="RHEA-COMP:10685"/>
        <dbReference type="Rhea" id="RHEA-COMP:10686"/>
        <dbReference type="ChEBI" id="CHEBI:15378"/>
        <dbReference type="ChEBI" id="CHEBI:16389"/>
        <dbReference type="ChEBI" id="CHEBI:17976"/>
        <dbReference type="ChEBI" id="CHEBI:57692"/>
        <dbReference type="ChEBI" id="CHEBI:58307"/>
        <dbReference type="EC" id="1.5.5.1"/>
    </reaction>
</comment>
<keyword evidence="9 15" id="KW-0249">Electron transport</keyword>
<evidence type="ECO:0000256" key="15">
    <source>
        <dbReference type="RuleBase" id="RU366068"/>
    </source>
</evidence>
<evidence type="ECO:0000259" key="16">
    <source>
        <dbReference type="PROSITE" id="PS51379"/>
    </source>
</evidence>
<comment type="caution">
    <text evidence="17">The sequence shown here is derived from an EMBL/GenBank/DDBJ whole genome shotgun (WGS) entry which is preliminary data.</text>
</comment>
<dbReference type="Gene3D" id="3.30.9.90">
    <property type="match status" value="1"/>
</dbReference>
<dbReference type="Proteomes" id="UP000696931">
    <property type="component" value="Unassembled WGS sequence"/>
</dbReference>
<keyword evidence="10 15" id="KW-0560">Oxidoreductase</keyword>
<dbReference type="GO" id="GO:0004174">
    <property type="term" value="F:electron-transferring-flavoprotein dehydrogenase activity"/>
    <property type="evidence" value="ECO:0007669"/>
    <property type="project" value="UniProtKB-UniRule"/>
</dbReference>
<dbReference type="InterPro" id="IPR036188">
    <property type="entry name" value="FAD/NAD-bd_sf"/>
</dbReference>
<evidence type="ECO:0000256" key="1">
    <source>
        <dbReference type="ARBA" id="ARBA00001974"/>
    </source>
</evidence>
<comment type="cofactor">
    <cofactor evidence="15">
        <name>[4Fe-4S] cluster</name>
        <dbReference type="ChEBI" id="CHEBI:49883"/>
    </cofactor>
    <text evidence="15">Binds 1 [4Fe-4S] cluster.</text>
</comment>
<dbReference type="SUPFAM" id="SSF54373">
    <property type="entry name" value="FAD-linked reductases, C-terminal domain"/>
    <property type="match status" value="1"/>
</dbReference>
<keyword evidence="7 15" id="KW-0274">FAD</keyword>
<evidence type="ECO:0000256" key="13">
    <source>
        <dbReference type="ARBA" id="ARBA00023075"/>
    </source>
</evidence>
<comment type="cofactor">
    <cofactor evidence="1 15">
        <name>FAD</name>
        <dbReference type="ChEBI" id="CHEBI:57692"/>
    </cofactor>
</comment>
<evidence type="ECO:0000256" key="10">
    <source>
        <dbReference type="ARBA" id="ARBA00023002"/>
    </source>
</evidence>
<dbReference type="InterPro" id="IPR017896">
    <property type="entry name" value="4Fe4S_Fe-S-bd"/>
</dbReference>
<organism evidence="17 18">
    <name type="scientific">Eiseniibacteriota bacterium</name>
    <dbReference type="NCBI Taxonomy" id="2212470"/>
    <lineage>
        <taxon>Bacteria</taxon>
        <taxon>Candidatus Eiseniibacteriota</taxon>
    </lineage>
</organism>
<protein>
    <recommendedName>
        <fullName evidence="15">Electron transfer flavoprotein-ubiquinone oxidoreductase</fullName>
        <shortName evidence="15">ETF-QO</shortName>
        <ecNumber evidence="15">1.5.5.1</ecNumber>
    </recommendedName>
</protein>
<dbReference type="Pfam" id="PF05187">
    <property type="entry name" value="Fer4_ETF_QO"/>
    <property type="match status" value="1"/>
</dbReference>
<dbReference type="GO" id="GO:0046872">
    <property type="term" value="F:metal ion binding"/>
    <property type="evidence" value="ECO:0007669"/>
    <property type="project" value="UniProtKB-KW"/>
</dbReference>